<evidence type="ECO:0000256" key="11">
    <source>
        <dbReference type="ARBA" id="ARBA00023204"/>
    </source>
</evidence>
<dbReference type="GO" id="GO:0008821">
    <property type="term" value="F:crossover junction DNA endonuclease activity"/>
    <property type="evidence" value="ECO:0007669"/>
    <property type="project" value="TreeGrafter"/>
</dbReference>
<evidence type="ECO:0000256" key="2">
    <source>
        <dbReference type="ARBA" id="ARBA00004123"/>
    </source>
</evidence>
<keyword evidence="8" id="KW-0378">Hydrolase</keyword>
<evidence type="ECO:0000256" key="7">
    <source>
        <dbReference type="ARBA" id="ARBA00022763"/>
    </source>
</evidence>
<comment type="cofactor">
    <cofactor evidence="1">
        <name>Mg(2+)</name>
        <dbReference type="ChEBI" id="CHEBI:18420"/>
    </cofactor>
</comment>
<evidence type="ECO:0000256" key="4">
    <source>
        <dbReference type="ARBA" id="ARBA00022722"/>
    </source>
</evidence>
<dbReference type="SMART" id="SM00891">
    <property type="entry name" value="ERCC4"/>
    <property type="match status" value="1"/>
</dbReference>
<evidence type="ECO:0000256" key="1">
    <source>
        <dbReference type="ARBA" id="ARBA00001946"/>
    </source>
</evidence>
<dbReference type="Gene3D" id="1.10.150.670">
    <property type="entry name" value="Crossover junction endonuclease EME1, DNA-binding domain"/>
    <property type="match status" value="1"/>
</dbReference>
<keyword evidence="12" id="KW-0539">Nucleus</keyword>
<reference evidence="16 17" key="1">
    <citation type="submission" date="2018-01" db="EMBL/GenBank/DDBJ databases">
        <title>Harnessing the power of phylogenomics to disentangle the directionality and signatures of interkingdom host jumping in the parasitic fungal genus Tolypocladium.</title>
        <authorList>
            <person name="Quandt C.A."/>
            <person name="Patterson W."/>
            <person name="Spatafora J.W."/>
        </authorList>
    </citation>
    <scope>NUCLEOTIDE SEQUENCE [LARGE SCALE GENOMIC DNA]</scope>
    <source>
        <strain evidence="16 17">NRBC 100945</strain>
    </source>
</reference>
<keyword evidence="6 16" id="KW-0255">Endonuclease</keyword>
<dbReference type="GO" id="GO:0031573">
    <property type="term" value="P:mitotic intra-S DNA damage checkpoint signaling"/>
    <property type="evidence" value="ECO:0007669"/>
    <property type="project" value="TreeGrafter"/>
</dbReference>
<keyword evidence="17" id="KW-1185">Reference proteome</keyword>
<evidence type="ECO:0000313" key="16">
    <source>
        <dbReference type="EMBL" id="POR32515.1"/>
    </source>
</evidence>
<keyword evidence="10" id="KW-0233">DNA recombination</keyword>
<feature type="domain" description="ERCC4" evidence="15">
    <location>
        <begin position="368"/>
        <end position="629"/>
    </location>
</feature>
<accession>A0A2S4KQQ8</accession>
<dbReference type="GO" id="GO:0006302">
    <property type="term" value="P:double-strand break repair"/>
    <property type="evidence" value="ECO:0007669"/>
    <property type="project" value="TreeGrafter"/>
</dbReference>
<dbReference type="GO" id="GO:0048476">
    <property type="term" value="C:Holliday junction resolvase complex"/>
    <property type="evidence" value="ECO:0007669"/>
    <property type="project" value="InterPro"/>
</dbReference>
<evidence type="ECO:0000256" key="13">
    <source>
        <dbReference type="ARBA" id="ARBA00023254"/>
    </source>
</evidence>
<feature type="compositionally biased region" description="Low complexity" evidence="14">
    <location>
        <begin position="179"/>
        <end position="190"/>
    </location>
</feature>
<dbReference type="GO" id="GO:0005634">
    <property type="term" value="C:nucleus"/>
    <property type="evidence" value="ECO:0007669"/>
    <property type="project" value="UniProtKB-SubCell"/>
</dbReference>
<keyword evidence="11" id="KW-0234">DNA repair</keyword>
<sequence>MAPDVIDLVSSSPSPSASPPPLPATSNHDSSNGTKRPAAAGRGNATSKASLTDLVSLSDEFDFSDNDLDPFDAADSRRKRQRTISPPRQSMTAPSCASRPPLLAGRNVPLNRKVLDPIEVSSSMEQASPSNRPPPGSPRCAPWDISSAAIRLASPKPSAMPVDSDPFASSPEPVRRPAKSPARPARRAVSLDPFESSPMPAAGSRFKPSPAQRSPSPRAGARIYRLSTSRHDTHSNHRLAQPLRSERATEFSETHISIDDSDSSARSDESDFPDIADIDVSRRRYKPRSPLRRTRSENITRSNTGGDRVNRRRPIDKEARAAVKAAEKEQKRRDREQAKAAKAQEKERAAALAEVNKLRTDKKVSTPEMIVDLPSSLASEHRVPLEALLEGLGVEHTTWQSPDQSIVKWRRKVTSRFDEDLGRWEPIPPRIDEEKHVLTILTADEFVGLVTRDELQAHASRTKGRFGRHHTIYLLQGMTPWLRKNRNLRNRQFASGVRAHQAPANPPRGQRRNEASNVEYISEDLVEDAMLRLQVEHDVFIHHTMIAAETAKWVATFTQHISTIPYRKQKAHAMSTAGFCMESGQVRTGEGPQDTYVKMLQEIVRITAPIAYGVAAEFDSVTKLVKGLETGGPERLDGVRRSANRDGQLSDRTVGQAVSRRVYKVFTGRDEGSTDV</sequence>
<feature type="compositionally biased region" description="Basic residues" evidence="14">
    <location>
        <begin position="283"/>
        <end position="293"/>
    </location>
</feature>
<dbReference type="Pfam" id="PF02732">
    <property type="entry name" value="ERCC4"/>
    <property type="match status" value="1"/>
</dbReference>
<dbReference type="InterPro" id="IPR006166">
    <property type="entry name" value="ERCC4_domain"/>
</dbReference>
<feature type="compositionally biased region" description="Basic and acidic residues" evidence="14">
    <location>
        <begin position="313"/>
        <end position="347"/>
    </location>
</feature>
<dbReference type="PANTHER" id="PTHR21077:SF5">
    <property type="entry name" value="CROSSOVER JUNCTION ENDONUCLEASE MMS4"/>
    <property type="match status" value="1"/>
</dbReference>
<organism evidence="16 17">
    <name type="scientific">Tolypocladium paradoxum</name>
    <dbReference type="NCBI Taxonomy" id="94208"/>
    <lineage>
        <taxon>Eukaryota</taxon>
        <taxon>Fungi</taxon>
        <taxon>Dikarya</taxon>
        <taxon>Ascomycota</taxon>
        <taxon>Pezizomycotina</taxon>
        <taxon>Sordariomycetes</taxon>
        <taxon>Hypocreomycetidae</taxon>
        <taxon>Hypocreales</taxon>
        <taxon>Ophiocordycipitaceae</taxon>
        <taxon>Tolypocladium</taxon>
    </lineage>
</organism>
<dbReference type="InterPro" id="IPR042530">
    <property type="entry name" value="EME1/EME2_C"/>
</dbReference>
<dbReference type="Proteomes" id="UP000237481">
    <property type="component" value="Unassembled WGS sequence"/>
</dbReference>
<dbReference type="GO" id="GO:0031297">
    <property type="term" value="P:replication fork processing"/>
    <property type="evidence" value="ECO:0007669"/>
    <property type="project" value="TreeGrafter"/>
</dbReference>
<keyword evidence="4" id="KW-0540">Nuclease</keyword>
<evidence type="ECO:0000256" key="10">
    <source>
        <dbReference type="ARBA" id="ARBA00023172"/>
    </source>
</evidence>
<protein>
    <submittedName>
        <fullName evidence="16">Crossover junction endonuclease eme1</fullName>
    </submittedName>
</protein>
<feature type="compositionally biased region" description="Polar residues" evidence="14">
    <location>
        <begin position="44"/>
        <end position="55"/>
    </location>
</feature>
<dbReference type="InterPro" id="IPR033310">
    <property type="entry name" value="Mms4/EME1/EME2"/>
</dbReference>
<keyword evidence="13" id="KW-0469">Meiosis</keyword>
<evidence type="ECO:0000256" key="6">
    <source>
        <dbReference type="ARBA" id="ARBA00022759"/>
    </source>
</evidence>
<dbReference type="CDD" id="cd20085">
    <property type="entry name" value="XPF_nuclease_Mms4"/>
    <property type="match status" value="1"/>
</dbReference>
<dbReference type="InterPro" id="IPR047521">
    <property type="entry name" value="XPF_nuclease_EME1_ascomycetes"/>
</dbReference>
<dbReference type="STRING" id="94208.A0A2S4KQQ8"/>
<keyword evidence="7" id="KW-0227">DNA damage</keyword>
<feature type="compositionally biased region" description="Acidic residues" evidence="14">
    <location>
        <begin position="59"/>
        <end position="72"/>
    </location>
</feature>
<evidence type="ECO:0000313" key="17">
    <source>
        <dbReference type="Proteomes" id="UP000237481"/>
    </source>
</evidence>
<comment type="caution">
    <text evidence="16">The sequence shown here is derived from an EMBL/GenBank/DDBJ whole genome shotgun (WGS) entry which is preliminary data.</text>
</comment>
<dbReference type="AlphaFoldDB" id="A0A2S4KQQ8"/>
<dbReference type="GO" id="GO:0046872">
    <property type="term" value="F:metal ion binding"/>
    <property type="evidence" value="ECO:0007669"/>
    <property type="project" value="UniProtKB-KW"/>
</dbReference>
<evidence type="ECO:0000256" key="12">
    <source>
        <dbReference type="ARBA" id="ARBA00023242"/>
    </source>
</evidence>
<evidence type="ECO:0000259" key="15">
    <source>
        <dbReference type="SMART" id="SM00891"/>
    </source>
</evidence>
<keyword evidence="9" id="KW-0460">Magnesium</keyword>
<dbReference type="GO" id="GO:0000712">
    <property type="term" value="P:resolution of meiotic recombination intermediates"/>
    <property type="evidence" value="ECO:0007669"/>
    <property type="project" value="TreeGrafter"/>
</dbReference>
<feature type="compositionally biased region" description="Polar residues" evidence="14">
    <location>
        <begin position="83"/>
        <end position="95"/>
    </location>
</feature>
<comment type="similarity">
    <text evidence="3">Belongs to the EME1/MMS4 family.</text>
</comment>
<evidence type="ECO:0000256" key="9">
    <source>
        <dbReference type="ARBA" id="ARBA00022842"/>
    </source>
</evidence>
<evidence type="ECO:0000256" key="3">
    <source>
        <dbReference type="ARBA" id="ARBA00005313"/>
    </source>
</evidence>
<evidence type="ECO:0000256" key="5">
    <source>
        <dbReference type="ARBA" id="ARBA00022723"/>
    </source>
</evidence>
<feature type="compositionally biased region" description="Basic and acidic residues" evidence="14">
    <location>
        <begin position="244"/>
        <end position="269"/>
    </location>
</feature>
<dbReference type="OrthoDB" id="343092at2759"/>
<comment type="subcellular location">
    <subcellularLocation>
        <location evidence="2">Nucleus</location>
    </subcellularLocation>
</comment>
<dbReference type="Gene3D" id="3.40.50.10130">
    <property type="match status" value="1"/>
</dbReference>
<feature type="compositionally biased region" description="Low complexity" evidence="14">
    <location>
        <begin position="208"/>
        <end position="222"/>
    </location>
</feature>
<name>A0A2S4KQQ8_9HYPO</name>
<dbReference type="PANTHER" id="PTHR21077">
    <property type="entry name" value="EME1 PROTEIN"/>
    <property type="match status" value="1"/>
</dbReference>
<dbReference type="GO" id="GO:0003677">
    <property type="term" value="F:DNA binding"/>
    <property type="evidence" value="ECO:0007669"/>
    <property type="project" value="InterPro"/>
</dbReference>
<dbReference type="FunFam" id="1.10.150.670:FF:000004">
    <property type="entry name" value="Crossover junction endonuclease EME1"/>
    <property type="match status" value="1"/>
</dbReference>
<dbReference type="EMBL" id="PKSG01000834">
    <property type="protein sequence ID" value="POR32515.1"/>
    <property type="molecule type" value="Genomic_DNA"/>
</dbReference>
<feature type="region of interest" description="Disordered" evidence="14">
    <location>
        <begin position="1"/>
        <end position="347"/>
    </location>
</feature>
<gene>
    <name evidence="16" type="ORF">TPAR_07267</name>
</gene>
<keyword evidence="5" id="KW-0479">Metal-binding</keyword>
<feature type="compositionally biased region" description="Polar residues" evidence="14">
    <location>
        <begin position="25"/>
        <end position="34"/>
    </location>
</feature>
<evidence type="ECO:0000256" key="14">
    <source>
        <dbReference type="SAM" id="MobiDB-lite"/>
    </source>
</evidence>
<proteinExistence type="inferred from homology"/>
<evidence type="ECO:0000256" key="8">
    <source>
        <dbReference type="ARBA" id="ARBA00022801"/>
    </source>
</evidence>